<dbReference type="AlphaFoldDB" id="A0A0D7AUC7"/>
<evidence type="ECO:0000313" key="2">
    <source>
        <dbReference type="Proteomes" id="UP000054007"/>
    </source>
</evidence>
<proteinExistence type="predicted"/>
<protein>
    <submittedName>
        <fullName evidence="1">Uncharacterized protein</fullName>
    </submittedName>
</protein>
<keyword evidence="2" id="KW-1185">Reference proteome</keyword>
<organism evidence="1 2">
    <name type="scientific">Cylindrobasidium torrendii FP15055 ss-10</name>
    <dbReference type="NCBI Taxonomy" id="1314674"/>
    <lineage>
        <taxon>Eukaryota</taxon>
        <taxon>Fungi</taxon>
        <taxon>Dikarya</taxon>
        <taxon>Basidiomycota</taxon>
        <taxon>Agaricomycotina</taxon>
        <taxon>Agaricomycetes</taxon>
        <taxon>Agaricomycetidae</taxon>
        <taxon>Agaricales</taxon>
        <taxon>Marasmiineae</taxon>
        <taxon>Physalacriaceae</taxon>
        <taxon>Cylindrobasidium</taxon>
    </lineage>
</organism>
<evidence type="ECO:0000313" key="1">
    <source>
        <dbReference type="EMBL" id="KIY61978.1"/>
    </source>
</evidence>
<dbReference type="EMBL" id="KN880841">
    <property type="protein sequence ID" value="KIY61978.1"/>
    <property type="molecule type" value="Genomic_DNA"/>
</dbReference>
<dbReference type="Proteomes" id="UP000054007">
    <property type="component" value="Unassembled WGS sequence"/>
</dbReference>
<name>A0A0D7AUC7_9AGAR</name>
<sequence length="129" mass="14647">MISVSERELTFVRGEVARLQALQGASLADYVETIVQELFSDPPNARAVLKQHQDQVSDIRNSAGRATGRIFTEEGPSKGYWYSRELIKVFEDSLCAVEDIVEACKRDDYVLHWLRSAHHAKSLLYQHPS</sequence>
<gene>
    <name evidence="1" type="ORF">CYLTODRAFT_427245</name>
</gene>
<reference evidence="1 2" key="1">
    <citation type="journal article" date="2015" name="Fungal Genet. Biol.">
        <title>Evolution of novel wood decay mechanisms in Agaricales revealed by the genome sequences of Fistulina hepatica and Cylindrobasidium torrendii.</title>
        <authorList>
            <person name="Floudas D."/>
            <person name="Held B.W."/>
            <person name="Riley R."/>
            <person name="Nagy L.G."/>
            <person name="Koehler G."/>
            <person name="Ransdell A.S."/>
            <person name="Younus H."/>
            <person name="Chow J."/>
            <person name="Chiniquy J."/>
            <person name="Lipzen A."/>
            <person name="Tritt A."/>
            <person name="Sun H."/>
            <person name="Haridas S."/>
            <person name="LaButti K."/>
            <person name="Ohm R.A."/>
            <person name="Kues U."/>
            <person name="Blanchette R.A."/>
            <person name="Grigoriev I.V."/>
            <person name="Minto R.E."/>
            <person name="Hibbett D.S."/>
        </authorList>
    </citation>
    <scope>NUCLEOTIDE SEQUENCE [LARGE SCALE GENOMIC DNA]</scope>
    <source>
        <strain evidence="1 2">FP15055 ss-10</strain>
    </source>
</reference>
<accession>A0A0D7AUC7</accession>